<dbReference type="Proteomes" id="UP000320300">
    <property type="component" value="Unassembled WGS sequence"/>
</dbReference>
<gene>
    <name evidence="4" type="ORF">SAMN06265348_11836</name>
</gene>
<keyword evidence="1" id="KW-0805">Transcription regulation</keyword>
<dbReference type="InterPro" id="IPR036390">
    <property type="entry name" value="WH_DNA-bd_sf"/>
</dbReference>
<keyword evidence="2" id="KW-0804">Transcription</keyword>
<feature type="domain" description="HTH deoR-type" evidence="3">
    <location>
        <begin position="3"/>
        <end position="58"/>
    </location>
</feature>
<dbReference type="GO" id="GO:0003700">
    <property type="term" value="F:DNA-binding transcription factor activity"/>
    <property type="evidence" value="ECO:0007669"/>
    <property type="project" value="InterPro"/>
</dbReference>
<dbReference type="AlphaFoldDB" id="A0A521FRS7"/>
<dbReference type="Pfam" id="PF25583">
    <property type="entry name" value="WCX"/>
    <property type="match status" value="1"/>
</dbReference>
<dbReference type="InterPro" id="IPR051534">
    <property type="entry name" value="CBASS_pafABC_assoc_protein"/>
</dbReference>
<protein>
    <submittedName>
        <fullName evidence="4">Predicted DNA-binding transcriptional regulator YafY, contains an HTH and WYL domains</fullName>
    </submittedName>
</protein>
<keyword evidence="5" id="KW-1185">Reference proteome</keyword>
<sequence length="317" mass="37201">MNRLDRLSAILIQLQSRRTVRAQDIADRFDISLRTVYRDIRSLEQGGIPIIGEAGIGYSIMEGYRLPPVMFSREEATAFITAEKLVTNLTDAKNGNSYSLALDKIRAVLKTSDKDYLENIDHRIEVVTNNRGPEISLQQNRLQIILNAIAEKKLMRLDYFAYYRQEHTQRMIEPAGVFYLENHWHLIAWCRLRKRYRDFRFDRIRDISITEEHYDDVHPSIKQYLSEQFKDMKLHDVTILVDKEASLHLGEQKYYQGYVSEKESDKGIEMQFLSTHLEGFARWYMSFADYAVILKPEALQQRVKSLFAAISKNINSY</sequence>
<dbReference type="PIRSF" id="PIRSF016838">
    <property type="entry name" value="PafC"/>
    <property type="match status" value="1"/>
</dbReference>
<dbReference type="Gene3D" id="1.10.10.10">
    <property type="entry name" value="Winged helix-like DNA-binding domain superfamily/Winged helix DNA-binding domain"/>
    <property type="match status" value="1"/>
</dbReference>
<name>A0A521FRS7_9SPHI</name>
<dbReference type="RefSeq" id="WP_142531160.1">
    <property type="nucleotide sequence ID" value="NZ_CBCSJO010000019.1"/>
</dbReference>
<dbReference type="PANTHER" id="PTHR34580:SF3">
    <property type="entry name" value="PROTEIN PAFB"/>
    <property type="match status" value="1"/>
</dbReference>
<dbReference type="PROSITE" id="PS51000">
    <property type="entry name" value="HTH_DEOR_2"/>
    <property type="match status" value="1"/>
</dbReference>
<dbReference type="PANTHER" id="PTHR34580">
    <property type="match status" value="1"/>
</dbReference>
<dbReference type="PROSITE" id="PS52050">
    <property type="entry name" value="WYL"/>
    <property type="match status" value="1"/>
</dbReference>
<evidence type="ECO:0000256" key="1">
    <source>
        <dbReference type="ARBA" id="ARBA00023015"/>
    </source>
</evidence>
<dbReference type="InterPro" id="IPR057727">
    <property type="entry name" value="WCX_dom"/>
</dbReference>
<dbReference type="GO" id="GO:0003677">
    <property type="term" value="F:DNA binding"/>
    <property type="evidence" value="ECO:0007669"/>
    <property type="project" value="UniProtKB-KW"/>
</dbReference>
<evidence type="ECO:0000259" key="3">
    <source>
        <dbReference type="PROSITE" id="PS51000"/>
    </source>
</evidence>
<organism evidence="4 5">
    <name type="scientific">Pedobacter westerhofensis</name>
    <dbReference type="NCBI Taxonomy" id="425512"/>
    <lineage>
        <taxon>Bacteria</taxon>
        <taxon>Pseudomonadati</taxon>
        <taxon>Bacteroidota</taxon>
        <taxon>Sphingobacteriia</taxon>
        <taxon>Sphingobacteriales</taxon>
        <taxon>Sphingobacteriaceae</taxon>
        <taxon>Pedobacter</taxon>
    </lineage>
</organism>
<dbReference type="SUPFAM" id="SSF46785">
    <property type="entry name" value="Winged helix' DNA-binding domain"/>
    <property type="match status" value="1"/>
</dbReference>
<dbReference type="InterPro" id="IPR028349">
    <property type="entry name" value="PafC-like"/>
</dbReference>
<evidence type="ECO:0000313" key="5">
    <source>
        <dbReference type="Proteomes" id="UP000320300"/>
    </source>
</evidence>
<accession>A0A521FRS7</accession>
<evidence type="ECO:0000256" key="2">
    <source>
        <dbReference type="ARBA" id="ARBA00023163"/>
    </source>
</evidence>
<proteinExistence type="predicted"/>
<keyword evidence="4" id="KW-0238">DNA-binding</keyword>
<dbReference type="Pfam" id="PF08279">
    <property type="entry name" value="HTH_11"/>
    <property type="match status" value="1"/>
</dbReference>
<dbReference type="InterPro" id="IPR013196">
    <property type="entry name" value="HTH_11"/>
</dbReference>
<dbReference type="InterPro" id="IPR026881">
    <property type="entry name" value="WYL_dom"/>
</dbReference>
<dbReference type="OrthoDB" id="9815009at2"/>
<reference evidence="4 5" key="1">
    <citation type="submission" date="2017-05" db="EMBL/GenBank/DDBJ databases">
        <authorList>
            <person name="Varghese N."/>
            <person name="Submissions S."/>
        </authorList>
    </citation>
    <scope>NUCLEOTIDE SEQUENCE [LARGE SCALE GENOMIC DNA]</scope>
    <source>
        <strain evidence="4 5">DSM 19036</strain>
    </source>
</reference>
<dbReference type="Pfam" id="PF13280">
    <property type="entry name" value="WYL"/>
    <property type="match status" value="1"/>
</dbReference>
<dbReference type="InterPro" id="IPR001034">
    <property type="entry name" value="DeoR_HTH"/>
</dbReference>
<dbReference type="EMBL" id="FXTN01000018">
    <property type="protein sequence ID" value="SMO98908.1"/>
    <property type="molecule type" value="Genomic_DNA"/>
</dbReference>
<dbReference type="InterPro" id="IPR036388">
    <property type="entry name" value="WH-like_DNA-bd_sf"/>
</dbReference>
<evidence type="ECO:0000313" key="4">
    <source>
        <dbReference type="EMBL" id="SMO98908.1"/>
    </source>
</evidence>